<feature type="chain" id="PRO_5006421358" evidence="1">
    <location>
        <begin position="24"/>
        <end position="72"/>
    </location>
</feature>
<evidence type="ECO:0000313" key="3">
    <source>
        <dbReference type="Proteomes" id="UP000053349"/>
    </source>
</evidence>
<protein>
    <submittedName>
        <fullName evidence="2">Uncharacterized protein</fullName>
    </submittedName>
</protein>
<dbReference type="EMBL" id="LIAW01000043">
    <property type="protein sequence ID" value="KRO32854.1"/>
    <property type="molecule type" value="Genomic_DNA"/>
</dbReference>
<organism evidence="2 3">
    <name type="scientific">Actinobacteria bacterium BACL2 MAG-121001-bin67</name>
    <dbReference type="NCBI Taxonomy" id="1655572"/>
    <lineage>
        <taxon>Bacteria</taxon>
        <taxon>Bacillati</taxon>
        <taxon>Actinomycetota</taxon>
        <taxon>Actinomycetes</taxon>
        <taxon>Actinomycetes incertae sedis</taxon>
        <taxon>ac1 cluster</taxon>
    </lineage>
</organism>
<accession>A0A0R2P443</accession>
<keyword evidence="1" id="KW-0732">Signal</keyword>
<proteinExistence type="predicted"/>
<reference evidence="2 3" key="1">
    <citation type="submission" date="2015-10" db="EMBL/GenBank/DDBJ databases">
        <title>Metagenome-Assembled Genomes uncover a global brackish microbiome.</title>
        <authorList>
            <person name="Hugerth L.W."/>
            <person name="Larsson J."/>
            <person name="Alneberg J."/>
            <person name="Lindh M.V."/>
            <person name="Legrand C."/>
            <person name="Pinhassi J."/>
            <person name="Andersson A.F."/>
        </authorList>
    </citation>
    <scope>NUCLEOTIDE SEQUENCE [LARGE SCALE GENOMIC DNA]</scope>
    <source>
        <strain evidence="2">BACL2 MAG-121001-bin67</strain>
    </source>
</reference>
<sequence length="72" mass="7815">MRIYLAWAISLNLIFTSAIPASAEPLSETCKLGLEATITGDISPKSVRSSNTSFVSTYNIIFCHSVTIYDAL</sequence>
<gene>
    <name evidence="2" type="ORF">ABR64_04350</name>
</gene>
<dbReference type="Proteomes" id="UP000053349">
    <property type="component" value="Unassembled WGS sequence"/>
</dbReference>
<dbReference type="AlphaFoldDB" id="A0A0R2P443"/>
<evidence type="ECO:0000313" key="2">
    <source>
        <dbReference type="EMBL" id="KRO32854.1"/>
    </source>
</evidence>
<name>A0A0R2P443_9ACTN</name>
<evidence type="ECO:0000256" key="1">
    <source>
        <dbReference type="SAM" id="SignalP"/>
    </source>
</evidence>
<comment type="caution">
    <text evidence="2">The sequence shown here is derived from an EMBL/GenBank/DDBJ whole genome shotgun (WGS) entry which is preliminary data.</text>
</comment>
<feature type="signal peptide" evidence="1">
    <location>
        <begin position="1"/>
        <end position="23"/>
    </location>
</feature>